<dbReference type="InterPro" id="IPR002777">
    <property type="entry name" value="PFD_beta-like"/>
</dbReference>
<evidence type="ECO:0000256" key="2">
    <source>
        <dbReference type="ARBA" id="ARBA00023186"/>
    </source>
</evidence>
<dbReference type="Proteomes" id="UP001176517">
    <property type="component" value="Unassembled WGS sequence"/>
</dbReference>
<dbReference type="GO" id="GO:0005737">
    <property type="term" value="C:cytoplasm"/>
    <property type="evidence" value="ECO:0007669"/>
    <property type="project" value="TreeGrafter"/>
</dbReference>
<feature type="region of interest" description="Disordered" evidence="4">
    <location>
        <begin position="138"/>
        <end position="158"/>
    </location>
</feature>
<comment type="similarity">
    <text evidence="1">Belongs to the prefoldin subunit beta family.</text>
</comment>
<evidence type="ECO:0000256" key="3">
    <source>
        <dbReference type="SAM" id="Coils"/>
    </source>
</evidence>
<dbReference type="SUPFAM" id="SSF46579">
    <property type="entry name" value="Prefoldin"/>
    <property type="match status" value="1"/>
</dbReference>
<dbReference type="FunFam" id="1.10.287.370:FF:000003">
    <property type="entry name" value="Prefoldin subunit 6"/>
    <property type="match status" value="1"/>
</dbReference>
<dbReference type="EMBL" id="JAPDMZ010000068">
    <property type="protein sequence ID" value="KAK0552070.1"/>
    <property type="molecule type" value="Genomic_DNA"/>
</dbReference>
<protein>
    <submittedName>
        <fullName evidence="5">Prefoldin subunit 6</fullName>
    </submittedName>
</protein>
<dbReference type="AlphaFoldDB" id="A0AAN6JRM4"/>
<organism evidence="5 6">
    <name type="scientific">Tilletia horrida</name>
    <dbReference type="NCBI Taxonomy" id="155126"/>
    <lineage>
        <taxon>Eukaryota</taxon>
        <taxon>Fungi</taxon>
        <taxon>Dikarya</taxon>
        <taxon>Basidiomycota</taxon>
        <taxon>Ustilaginomycotina</taxon>
        <taxon>Exobasidiomycetes</taxon>
        <taxon>Tilletiales</taxon>
        <taxon>Tilletiaceae</taxon>
        <taxon>Tilletia</taxon>
    </lineage>
</organism>
<dbReference type="PANTHER" id="PTHR21431">
    <property type="entry name" value="PREFOLDIN SUBUNIT 6"/>
    <property type="match status" value="1"/>
</dbReference>
<dbReference type="GO" id="GO:0016272">
    <property type="term" value="C:prefoldin complex"/>
    <property type="evidence" value="ECO:0007669"/>
    <property type="project" value="InterPro"/>
</dbReference>
<feature type="coiled-coil region" evidence="3">
    <location>
        <begin position="26"/>
        <end position="70"/>
    </location>
</feature>
<evidence type="ECO:0000313" key="6">
    <source>
        <dbReference type="Proteomes" id="UP001176517"/>
    </source>
</evidence>
<sequence>MTVSLASHANTALAKHLTPFVAIMDLSAAQKKLAVLSNDFTSLQAEFQKQVEVRQRLDAQMSENENVKKEFAKLTPNNQVYKLIGPALVKQDQAEAKANVDKRIEFIKNEVTRVESKLKEVNQKMEAKRNEIVELQSKAQASLGRQPGGLSPQAAAAV</sequence>
<keyword evidence="2" id="KW-0143">Chaperone</keyword>
<dbReference type="GO" id="GO:0051131">
    <property type="term" value="P:chaperone-mediated protein complex assembly"/>
    <property type="evidence" value="ECO:0007669"/>
    <property type="project" value="TreeGrafter"/>
</dbReference>
<dbReference type="GO" id="GO:0051087">
    <property type="term" value="F:protein-folding chaperone binding"/>
    <property type="evidence" value="ECO:0007669"/>
    <property type="project" value="TreeGrafter"/>
</dbReference>
<name>A0AAN6JRM4_9BASI</name>
<evidence type="ECO:0000256" key="4">
    <source>
        <dbReference type="SAM" id="MobiDB-lite"/>
    </source>
</evidence>
<dbReference type="InterPro" id="IPR009053">
    <property type="entry name" value="Prefoldin"/>
</dbReference>
<dbReference type="Pfam" id="PF01920">
    <property type="entry name" value="Prefoldin_2"/>
    <property type="match status" value="1"/>
</dbReference>
<evidence type="ECO:0000256" key="1">
    <source>
        <dbReference type="ARBA" id="ARBA00008045"/>
    </source>
</evidence>
<reference evidence="5" key="1">
    <citation type="journal article" date="2023" name="PhytoFront">
        <title>Draft Genome Resources of Seven Strains of Tilletia horrida, Causal Agent of Kernel Smut of Rice.</title>
        <authorList>
            <person name="Khanal S."/>
            <person name="Antony Babu S."/>
            <person name="Zhou X.G."/>
        </authorList>
    </citation>
    <scope>NUCLEOTIDE SEQUENCE</scope>
    <source>
        <strain evidence="5">TX6</strain>
    </source>
</reference>
<keyword evidence="3" id="KW-0175">Coiled coil</keyword>
<dbReference type="Gene3D" id="1.10.287.370">
    <property type="match status" value="1"/>
</dbReference>
<comment type="caution">
    <text evidence="5">The sequence shown here is derived from an EMBL/GenBank/DDBJ whole genome shotgun (WGS) entry which is preliminary data.</text>
</comment>
<dbReference type="CDD" id="cd23161">
    <property type="entry name" value="Prefoldin_6"/>
    <property type="match status" value="1"/>
</dbReference>
<dbReference type="GO" id="GO:0006457">
    <property type="term" value="P:protein folding"/>
    <property type="evidence" value="ECO:0007669"/>
    <property type="project" value="InterPro"/>
</dbReference>
<feature type="coiled-coil region" evidence="3">
    <location>
        <begin position="97"/>
        <end position="138"/>
    </location>
</feature>
<dbReference type="GO" id="GO:0051082">
    <property type="term" value="F:unfolded protein binding"/>
    <property type="evidence" value="ECO:0007669"/>
    <property type="project" value="InterPro"/>
</dbReference>
<evidence type="ECO:0000313" key="5">
    <source>
        <dbReference type="EMBL" id="KAK0552070.1"/>
    </source>
</evidence>
<accession>A0AAN6JRM4</accession>
<proteinExistence type="inferred from homology"/>
<gene>
    <name evidence="5" type="primary">YKE2</name>
    <name evidence="5" type="ORF">OC846_003035</name>
</gene>
<keyword evidence="6" id="KW-1185">Reference proteome</keyword>
<dbReference type="PANTHER" id="PTHR21431:SF0">
    <property type="entry name" value="PREFOLDIN SUBUNIT 6"/>
    <property type="match status" value="1"/>
</dbReference>